<dbReference type="Proteomes" id="UP000073485">
    <property type="component" value="Unassembled WGS sequence"/>
</dbReference>
<dbReference type="AlphaFoldDB" id="A0A0Z8ESQ1"/>
<dbReference type="EMBL" id="FIGO01000004">
    <property type="protein sequence ID" value="CYU67375.1"/>
    <property type="molecule type" value="Genomic_DNA"/>
</dbReference>
<accession>A0A0Z8ESQ1</accession>
<name>A0A0Z8ESQ1_STRSU</name>
<evidence type="ECO:0000313" key="2">
    <source>
        <dbReference type="Proteomes" id="UP000073485"/>
    </source>
</evidence>
<organism evidence="1 2">
    <name type="scientific">Streptococcus suis</name>
    <dbReference type="NCBI Taxonomy" id="1307"/>
    <lineage>
        <taxon>Bacteria</taxon>
        <taxon>Bacillati</taxon>
        <taxon>Bacillota</taxon>
        <taxon>Bacilli</taxon>
        <taxon>Lactobacillales</taxon>
        <taxon>Streptococcaceae</taxon>
        <taxon>Streptococcus</taxon>
    </lineage>
</organism>
<protein>
    <submittedName>
        <fullName evidence="1">Uncharacterized protein</fullName>
    </submittedName>
</protein>
<sequence>MKVIPKLLEMYKTVEVEMKTGSGYLVKSQTETSDFYIASELSEYHNQYVNESIVYINQDDISSARGVVDTLFVDSDV</sequence>
<proteinExistence type="predicted"/>
<gene>
    <name evidence="1" type="ORF">ERS132410_00796</name>
</gene>
<reference evidence="1 2" key="1">
    <citation type="submission" date="2016-02" db="EMBL/GenBank/DDBJ databases">
        <authorList>
            <consortium name="Pathogen Informatics"/>
        </authorList>
    </citation>
    <scope>NUCLEOTIDE SEQUENCE [LARGE SCALE GENOMIC DNA]</scope>
    <source>
        <strain evidence="1 2">LSS48</strain>
    </source>
</reference>
<evidence type="ECO:0000313" key="1">
    <source>
        <dbReference type="EMBL" id="CYU67375.1"/>
    </source>
</evidence>
<dbReference type="RefSeq" id="WP_044765034.1">
    <property type="nucleotide sequence ID" value="NZ_CEHU01000009.1"/>
</dbReference>